<keyword evidence="3" id="KW-1185">Reference proteome</keyword>
<organism evidence="2 3">
    <name type="scientific">Symbiobacterium terraclitae</name>
    <dbReference type="NCBI Taxonomy" id="557451"/>
    <lineage>
        <taxon>Bacteria</taxon>
        <taxon>Bacillati</taxon>
        <taxon>Bacillota</taxon>
        <taxon>Clostridia</taxon>
        <taxon>Eubacteriales</taxon>
        <taxon>Symbiobacteriaceae</taxon>
        <taxon>Symbiobacterium</taxon>
    </lineage>
</organism>
<keyword evidence="1" id="KW-1133">Transmembrane helix</keyword>
<dbReference type="Proteomes" id="UP001519289">
    <property type="component" value="Unassembled WGS sequence"/>
</dbReference>
<comment type="caution">
    <text evidence="2">The sequence shown here is derived from an EMBL/GenBank/DDBJ whole genome shotgun (WGS) entry which is preliminary data.</text>
</comment>
<accession>A0ABS4JYF8</accession>
<dbReference type="EMBL" id="JAGGLG010000043">
    <property type="protein sequence ID" value="MBP2020010.1"/>
    <property type="molecule type" value="Genomic_DNA"/>
</dbReference>
<keyword evidence="1" id="KW-0472">Membrane</keyword>
<dbReference type="RefSeq" id="WP_245302942.1">
    <property type="nucleotide sequence ID" value="NZ_JAGGLG010000043.1"/>
</dbReference>
<sequence>MKEMGDKLSQGLKAWVDQGSCPPDVAARIESSLKAVSHRPAWRRWAAAIVPVAAAAAVLLVALSTQPHVAYQLASVPLLGPLAARLAEPDVELHLDPQQRMTAALFRPTRTVKLSETVEGGGLTLVVTSAATGDKVTRIAYTVRGEGLVLPDGREALMPTASTAAGPLTCRSLTADQRRDGIHFQLYCDAVPAGEEVTLTLPPLPKEDGGTFPALTATFTN</sequence>
<evidence type="ECO:0000256" key="1">
    <source>
        <dbReference type="SAM" id="Phobius"/>
    </source>
</evidence>
<reference evidence="2 3" key="1">
    <citation type="submission" date="2021-03" db="EMBL/GenBank/DDBJ databases">
        <title>Genomic Encyclopedia of Type Strains, Phase IV (KMG-IV): sequencing the most valuable type-strain genomes for metagenomic binning, comparative biology and taxonomic classification.</title>
        <authorList>
            <person name="Goeker M."/>
        </authorList>
    </citation>
    <scope>NUCLEOTIDE SEQUENCE [LARGE SCALE GENOMIC DNA]</scope>
    <source>
        <strain evidence="2 3">DSM 27138</strain>
    </source>
</reference>
<evidence type="ECO:0000313" key="2">
    <source>
        <dbReference type="EMBL" id="MBP2020010.1"/>
    </source>
</evidence>
<gene>
    <name evidence="2" type="ORF">J2Z79_003457</name>
</gene>
<protein>
    <recommendedName>
        <fullName evidence="4">DUF4179 domain-containing protein</fullName>
    </recommendedName>
</protein>
<evidence type="ECO:0008006" key="4">
    <source>
        <dbReference type="Google" id="ProtNLM"/>
    </source>
</evidence>
<feature type="transmembrane region" description="Helical" evidence="1">
    <location>
        <begin position="45"/>
        <end position="63"/>
    </location>
</feature>
<keyword evidence="1" id="KW-0812">Transmembrane</keyword>
<name>A0ABS4JYF8_9FIRM</name>
<evidence type="ECO:0000313" key="3">
    <source>
        <dbReference type="Proteomes" id="UP001519289"/>
    </source>
</evidence>
<proteinExistence type="predicted"/>